<reference evidence="2 3" key="1">
    <citation type="submission" date="2020-08" db="EMBL/GenBank/DDBJ databases">
        <title>Genomic Encyclopedia of Type Strains, Phase IV (KMG-IV): sequencing the most valuable type-strain genomes for metagenomic binning, comparative biology and taxonomic classification.</title>
        <authorList>
            <person name="Goeker M."/>
        </authorList>
    </citation>
    <scope>NUCLEOTIDE SEQUENCE [LARGE SCALE GENOMIC DNA]</scope>
    <source>
        <strain evidence="2 3">DSM 19371</strain>
    </source>
</reference>
<feature type="transmembrane region" description="Helical" evidence="1">
    <location>
        <begin position="46"/>
        <end position="64"/>
    </location>
</feature>
<keyword evidence="1" id="KW-0812">Transmembrane</keyword>
<evidence type="ECO:0000313" key="2">
    <source>
        <dbReference type="EMBL" id="MBB4148982.1"/>
    </source>
</evidence>
<accession>A0A7W6LRT8</accession>
<evidence type="ECO:0000256" key="1">
    <source>
        <dbReference type="SAM" id="Phobius"/>
    </source>
</evidence>
<dbReference type="RefSeq" id="WP_188082635.1">
    <property type="nucleotide sequence ID" value="NZ_JACIEU010000010.1"/>
</dbReference>
<keyword evidence="3" id="KW-1185">Reference proteome</keyword>
<protein>
    <submittedName>
        <fullName evidence="2">Uncharacterized protein</fullName>
    </submittedName>
</protein>
<proteinExistence type="predicted"/>
<sequence length="65" mass="7699">MKRKSNIWTRIVDYVASQNAEFERSDGPVDDERWLADRDRWRQTKYLAYAMGLILTFSALTLISE</sequence>
<dbReference type="AlphaFoldDB" id="A0A7W6LRT8"/>
<dbReference type="EMBL" id="JACIEU010000010">
    <property type="protein sequence ID" value="MBB4148982.1"/>
    <property type="molecule type" value="Genomic_DNA"/>
</dbReference>
<keyword evidence="1" id="KW-0472">Membrane</keyword>
<organism evidence="2 3">
    <name type="scientific">Sphingobium scionense</name>
    <dbReference type="NCBI Taxonomy" id="1404341"/>
    <lineage>
        <taxon>Bacteria</taxon>
        <taxon>Pseudomonadati</taxon>
        <taxon>Pseudomonadota</taxon>
        <taxon>Alphaproteobacteria</taxon>
        <taxon>Sphingomonadales</taxon>
        <taxon>Sphingomonadaceae</taxon>
        <taxon>Sphingobium</taxon>
    </lineage>
</organism>
<evidence type="ECO:0000313" key="3">
    <source>
        <dbReference type="Proteomes" id="UP000590524"/>
    </source>
</evidence>
<keyword evidence="1" id="KW-1133">Transmembrane helix</keyword>
<dbReference type="Proteomes" id="UP000590524">
    <property type="component" value="Unassembled WGS sequence"/>
</dbReference>
<comment type="caution">
    <text evidence="2">The sequence shown here is derived from an EMBL/GenBank/DDBJ whole genome shotgun (WGS) entry which is preliminary data.</text>
</comment>
<name>A0A7W6LRT8_9SPHN</name>
<gene>
    <name evidence="2" type="ORF">GGQ90_002767</name>
</gene>